<evidence type="ECO:0000259" key="1">
    <source>
        <dbReference type="Pfam" id="PF07978"/>
    </source>
</evidence>
<dbReference type="SUPFAM" id="SSF54909">
    <property type="entry name" value="Dimeric alpha+beta barrel"/>
    <property type="match status" value="1"/>
</dbReference>
<protein>
    <recommendedName>
        <fullName evidence="1">NIPSNAP domain-containing protein</fullName>
    </recommendedName>
</protein>
<comment type="caution">
    <text evidence="2">The sequence shown here is derived from an EMBL/GenBank/DDBJ whole genome shotgun (WGS) entry which is preliminary data.</text>
</comment>
<dbReference type="RefSeq" id="WP_161895446.1">
    <property type="nucleotide sequence ID" value="NZ_BJOV01000003.1"/>
</dbReference>
<dbReference type="Pfam" id="PF07978">
    <property type="entry name" value="NIPSNAP"/>
    <property type="match status" value="1"/>
</dbReference>
<feature type="domain" description="NIPSNAP" evidence="1">
    <location>
        <begin position="9"/>
        <end position="111"/>
    </location>
</feature>
<evidence type="ECO:0000313" key="2">
    <source>
        <dbReference type="EMBL" id="GEE01685.1"/>
    </source>
</evidence>
<evidence type="ECO:0000313" key="3">
    <source>
        <dbReference type="Proteomes" id="UP000444960"/>
    </source>
</evidence>
<reference evidence="3" key="1">
    <citation type="submission" date="2019-06" db="EMBL/GenBank/DDBJ databases">
        <title>Gordonia isolated from sludge of a wastewater treatment plant.</title>
        <authorList>
            <person name="Tamura T."/>
            <person name="Aoyama K."/>
            <person name="Kang Y."/>
            <person name="Saito S."/>
            <person name="Akiyama N."/>
            <person name="Yazawa K."/>
            <person name="Gonoi T."/>
            <person name="Mikami Y."/>
        </authorList>
    </citation>
    <scope>NUCLEOTIDE SEQUENCE [LARGE SCALE GENOMIC DNA]</scope>
    <source>
        <strain evidence="3">NBRC 107696</strain>
    </source>
</reference>
<proteinExistence type="predicted"/>
<dbReference type="InterPro" id="IPR011008">
    <property type="entry name" value="Dimeric_a/b-barrel"/>
</dbReference>
<dbReference type="EMBL" id="BJOV01000003">
    <property type="protein sequence ID" value="GEE01685.1"/>
    <property type="molecule type" value="Genomic_DNA"/>
</dbReference>
<dbReference type="AlphaFoldDB" id="A0A7I9V8P1"/>
<dbReference type="Proteomes" id="UP000444960">
    <property type="component" value="Unassembled WGS sequence"/>
</dbReference>
<name>A0A7I9V8P1_9ACTN</name>
<organism evidence="2 3">
    <name type="scientific">Gordonia spumicola</name>
    <dbReference type="NCBI Taxonomy" id="589161"/>
    <lineage>
        <taxon>Bacteria</taxon>
        <taxon>Bacillati</taxon>
        <taxon>Actinomycetota</taxon>
        <taxon>Actinomycetes</taxon>
        <taxon>Mycobacteriales</taxon>
        <taxon>Gordoniaceae</taxon>
        <taxon>Gordonia</taxon>
    </lineage>
</organism>
<gene>
    <name evidence="2" type="ORF">nbrc107696_21310</name>
</gene>
<sequence>MSTDSPRVYELRTYTAFPGKVEALVERFNDHAVALFEKHGMTSIGYWVESDDTGAPTDNLTYIVGHDSREAAAASWEAFWADPEWAEVQSTGERVTAGATAVFLDPTSFSPIR</sequence>
<keyword evidence="3" id="KW-1185">Reference proteome</keyword>
<dbReference type="Gene3D" id="3.30.70.100">
    <property type="match status" value="1"/>
</dbReference>
<dbReference type="InterPro" id="IPR012577">
    <property type="entry name" value="NIPSNAP"/>
</dbReference>
<accession>A0A7I9V8P1</accession>
<dbReference type="OrthoDB" id="9809695at2"/>